<protein>
    <submittedName>
        <fullName evidence="2">Uncharacterized protein</fullName>
    </submittedName>
</protein>
<comment type="caution">
    <text evidence="2">The sequence shown here is derived from an EMBL/GenBank/DDBJ whole genome shotgun (WGS) entry which is preliminary data.</text>
</comment>
<reference evidence="3" key="1">
    <citation type="journal article" date="2019" name="Int. J. Syst. Evol. Microbiol.">
        <title>The Global Catalogue of Microorganisms (GCM) 10K type strain sequencing project: providing services to taxonomists for standard genome sequencing and annotation.</title>
        <authorList>
            <consortium name="The Broad Institute Genomics Platform"/>
            <consortium name="The Broad Institute Genome Sequencing Center for Infectious Disease"/>
            <person name="Wu L."/>
            <person name="Ma J."/>
        </authorList>
    </citation>
    <scope>NUCLEOTIDE SEQUENCE [LARGE SCALE GENOMIC DNA]</scope>
    <source>
        <strain evidence="3">CCM 8725</strain>
    </source>
</reference>
<evidence type="ECO:0000256" key="1">
    <source>
        <dbReference type="SAM" id="SignalP"/>
    </source>
</evidence>
<sequence>MKNKGKLVIATLVVSAIFTTTSVFAVTASFSGSLPANQGDTEISTLVKSSDMPGFNIIISSLGSGSGNYVRAWAEKDGFWTNPNLSSPYNNILYDSSSNNGWVGVSYDIEVPATGTKVTLNLDNPVNISSSVTVSGQWTPN</sequence>
<dbReference type="RefSeq" id="WP_209991154.1">
    <property type="nucleotide sequence ID" value="NZ_JBHUKY010000008.1"/>
</dbReference>
<feature type="chain" id="PRO_5046362028" evidence="1">
    <location>
        <begin position="26"/>
        <end position="141"/>
    </location>
</feature>
<feature type="signal peptide" evidence="1">
    <location>
        <begin position="1"/>
        <end position="25"/>
    </location>
</feature>
<proteinExistence type="predicted"/>
<evidence type="ECO:0000313" key="2">
    <source>
        <dbReference type="EMBL" id="MFD2408683.1"/>
    </source>
</evidence>
<accession>A0ABW5F0W9</accession>
<organism evidence="2 3">
    <name type="scientific">Paenibacillus rhizoplanae</name>
    <dbReference type="NCBI Taxonomy" id="1917181"/>
    <lineage>
        <taxon>Bacteria</taxon>
        <taxon>Bacillati</taxon>
        <taxon>Bacillota</taxon>
        <taxon>Bacilli</taxon>
        <taxon>Bacillales</taxon>
        <taxon>Paenibacillaceae</taxon>
        <taxon>Paenibacillus</taxon>
    </lineage>
</organism>
<dbReference type="EMBL" id="JBHUKY010000008">
    <property type="protein sequence ID" value="MFD2408683.1"/>
    <property type="molecule type" value="Genomic_DNA"/>
</dbReference>
<dbReference type="Proteomes" id="UP001597448">
    <property type="component" value="Unassembled WGS sequence"/>
</dbReference>
<keyword evidence="1" id="KW-0732">Signal</keyword>
<gene>
    <name evidence="2" type="ORF">ACFSX3_02310</name>
</gene>
<name>A0ABW5F0W9_9BACL</name>
<keyword evidence="3" id="KW-1185">Reference proteome</keyword>
<evidence type="ECO:0000313" key="3">
    <source>
        <dbReference type="Proteomes" id="UP001597448"/>
    </source>
</evidence>